<keyword evidence="2" id="KW-0812">Transmembrane</keyword>
<evidence type="ECO:0000313" key="4">
    <source>
        <dbReference type="Proteomes" id="UP000712157"/>
    </source>
</evidence>
<evidence type="ECO:0000256" key="2">
    <source>
        <dbReference type="SAM" id="Phobius"/>
    </source>
</evidence>
<dbReference type="Proteomes" id="UP000712157">
    <property type="component" value="Unassembled WGS sequence"/>
</dbReference>
<feature type="transmembrane region" description="Helical" evidence="2">
    <location>
        <begin position="47"/>
        <end position="66"/>
    </location>
</feature>
<name>A0A949JW10_9FIRM</name>
<dbReference type="Gene3D" id="2.60.40.1640">
    <property type="entry name" value="Conserved domain protein"/>
    <property type="match status" value="1"/>
</dbReference>
<comment type="caution">
    <text evidence="3">The sequence shown here is derived from an EMBL/GenBank/DDBJ whole genome shotgun (WGS) entry which is preliminary data.</text>
</comment>
<proteinExistence type="predicted"/>
<sequence length="340" mass="37200">MKPNIYELLNNIETDCQAYDSAPLPKAEADGYKRQFRSRTQTGRQGFPGRGLAVAACIAVCLLALGTGPFRTEVRAAAKTLTYNIGELLGTNENLTPYENIVNYSVTNADVTITLNSVILEDDVLYVSTTETKEPQSDLNMEEVSLLGSLFVNGKYIENSSSGVLEPSEDGNGRESLIGYNLGRHFKKEDMDVELILEDASHTLDGNWKFEFHANGEQLSEQTQEIATDIHYSLPDGTQVDLTAYTSSPIGQKIYYKTAGSSDYDMKLEGTDDLGNPVSFYVSHATKSEGRFNIDRLTGLISPDAGALTLTPYISPSPKKSGRTESSWQQAGEAFTIGLK</sequence>
<feature type="region of interest" description="Disordered" evidence="1">
    <location>
        <begin position="315"/>
        <end position="340"/>
    </location>
</feature>
<evidence type="ECO:0000256" key="1">
    <source>
        <dbReference type="SAM" id="MobiDB-lite"/>
    </source>
</evidence>
<evidence type="ECO:0000313" key="3">
    <source>
        <dbReference type="EMBL" id="MBU9735674.1"/>
    </source>
</evidence>
<accession>A0A949JW10</accession>
<gene>
    <name evidence="3" type="ORF">KTH89_03930</name>
</gene>
<dbReference type="Gene3D" id="2.60.40.1630">
    <property type="entry name" value="bacillus anthracis domain"/>
    <property type="match status" value="1"/>
</dbReference>
<protein>
    <submittedName>
        <fullName evidence="3">DUF4179 domain-containing protein</fullName>
    </submittedName>
</protein>
<keyword evidence="4" id="KW-1185">Reference proteome</keyword>
<dbReference type="AlphaFoldDB" id="A0A949JW10"/>
<dbReference type="RefSeq" id="WP_238720699.1">
    <property type="nucleotide sequence ID" value="NZ_JAHQCW010000004.1"/>
</dbReference>
<keyword evidence="2" id="KW-1133">Transmembrane helix</keyword>
<dbReference type="EMBL" id="JAHQCW010000004">
    <property type="protein sequence ID" value="MBU9735674.1"/>
    <property type="molecule type" value="Genomic_DNA"/>
</dbReference>
<keyword evidence="2" id="KW-0472">Membrane</keyword>
<reference evidence="3" key="1">
    <citation type="submission" date="2021-06" db="EMBL/GenBank/DDBJ databases">
        <title>Description of novel taxa of the family Lachnospiraceae.</title>
        <authorList>
            <person name="Chaplin A.V."/>
            <person name="Sokolova S.R."/>
            <person name="Pikina A.P."/>
            <person name="Korzhanova M."/>
            <person name="Belova V."/>
            <person name="Korostin D."/>
            <person name="Efimov B.A."/>
        </authorList>
    </citation>
    <scope>NUCLEOTIDE SEQUENCE</scope>
    <source>
        <strain evidence="3">ASD5720</strain>
    </source>
</reference>
<organism evidence="3 4">
    <name type="scientific">Diplocloster agilis</name>
    <dbReference type="NCBI Taxonomy" id="2850323"/>
    <lineage>
        <taxon>Bacteria</taxon>
        <taxon>Bacillati</taxon>
        <taxon>Bacillota</taxon>
        <taxon>Clostridia</taxon>
        <taxon>Lachnospirales</taxon>
        <taxon>Lachnospiraceae</taxon>
        <taxon>Diplocloster</taxon>
    </lineage>
</organism>